<dbReference type="GO" id="GO:0004601">
    <property type="term" value="F:peroxidase activity"/>
    <property type="evidence" value="ECO:0007669"/>
    <property type="project" value="UniProtKB-KW"/>
</dbReference>
<sequence length="165" mass="18554">MSIYDIEVETIQGKHGNLSPYRGQVMLIVNTATKCGFAPQFKGLQKLYDQYKDQGFVVLGFPSGQFANQELETNEEVAEACEINFGVNFPLFAKIDVNGKTAHPLFRLLTNEARGLFGSRTIKWNFTKFLVDRDGRVLKRFGSKDTPESLESEIRKVLDSSSVHA</sequence>
<dbReference type="CDD" id="cd00340">
    <property type="entry name" value="GSH_Peroxidase"/>
    <property type="match status" value="1"/>
</dbReference>
<reference evidence="7 8" key="1">
    <citation type="submission" date="2016-01" db="EMBL/GenBank/DDBJ databases">
        <title>Complete Genome Sequence of Paenibacillus yonginensis DCY84, a novel Plant Growth-Promoting Bacteria with Elicitation of Induced Systemic Resistance.</title>
        <authorList>
            <person name="Kim Y.J."/>
            <person name="Yang D.C."/>
            <person name="Sukweenadhi J."/>
        </authorList>
    </citation>
    <scope>NUCLEOTIDE SEQUENCE [LARGE SCALE GENOMIC DNA]</scope>
    <source>
        <strain evidence="7 8">DCY84</strain>
    </source>
</reference>
<feature type="domain" description="Thioredoxin" evidence="6">
    <location>
        <begin position="1"/>
        <end position="159"/>
    </location>
</feature>
<evidence type="ECO:0000256" key="3">
    <source>
        <dbReference type="ARBA" id="ARBA00023002"/>
    </source>
</evidence>
<organism evidence="7 8">
    <name type="scientific">Paenibacillus yonginensis</name>
    <dbReference type="NCBI Taxonomy" id="1462996"/>
    <lineage>
        <taxon>Bacteria</taxon>
        <taxon>Bacillati</taxon>
        <taxon>Bacillota</taxon>
        <taxon>Bacilli</taxon>
        <taxon>Bacillales</taxon>
        <taxon>Paenibacillaceae</taxon>
        <taxon>Paenibacillus</taxon>
    </lineage>
</organism>
<evidence type="ECO:0000256" key="5">
    <source>
        <dbReference type="RuleBase" id="RU000499"/>
    </source>
</evidence>
<dbReference type="PANTHER" id="PTHR11592:SF78">
    <property type="entry name" value="GLUTATHIONE PEROXIDASE"/>
    <property type="match status" value="1"/>
</dbReference>
<dbReference type="GO" id="GO:0034599">
    <property type="term" value="P:cellular response to oxidative stress"/>
    <property type="evidence" value="ECO:0007669"/>
    <property type="project" value="TreeGrafter"/>
</dbReference>
<dbReference type="InterPro" id="IPR029759">
    <property type="entry name" value="GPX_AS"/>
</dbReference>
<name>A0A1B1N5A2_9BACL</name>
<dbReference type="InterPro" id="IPR029760">
    <property type="entry name" value="GPX_CS"/>
</dbReference>
<dbReference type="PROSITE" id="PS00763">
    <property type="entry name" value="GLUTATHIONE_PEROXID_2"/>
    <property type="match status" value="1"/>
</dbReference>
<dbReference type="STRING" id="1462996.AWM70_20205"/>
<keyword evidence="3 5" id="KW-0560">Oxidoreductase</keyword>
<feature type="active site" evidence="4">
    <location>
        <position position="35"/>
    </location>
</feature>
<evidence type="ECO:0000256" key="1">
    <source>
        <dbReference type="ARBA" id="ARBA00006926"/>
    </source>
</evidence>
<dbReference type="PANTHER" id="PTHR11592">
    <property type="entry name" value="GLUTATHIONE PEROXIDASE"/>
    <property type="match status" value="1"/>
</dbReference>
<dbReference type="PRINTS" id="PR01011">
    <property type="entry name" value="GLUTPROXDASE"/>
</dbReference>
<evidence type="ECO:0000256" key="4">
    <source>
        <dbReference type="PIRSR" id="PIRSR000303-1"/>
    </source>
</evidence>
<keyword evidence="2 5" id="KW-0575">Peroxidase</keyword>
<gene>
    <name evidence="7" type="ORF">AWM70_20205</name>
</gene>
<accession>A0A1B1N5A2</accession>
<dbReference type="PIRSF" id="PIRSF000303">
    <property type="entry name" value="Glutathion_perox"/>
    <property type="match status" value="1"/>
</dbReference>
<dbReference type="SUPFAM" id="SSF52833">
    <property type="entry name" value="Thioredoxin-like"/>
    <property type="match status" value="1"/>
</dbReference>
<dbReference type="PROSITE" id="PS51355">
    <property type="entry name" value="GLUTATHIONE_PEROXID_3"/>
    <property type="match status" value="1"/>
</dbReference>
<dbReference type="PROSITE" id="PS00460">
    <property type="entry name" value="GLUTATHIONE_PEROXID_1"/>
    <property type="match status" value="1"/>
</dbReference>
<dbReference type="Pfam" id="PF00255">
    <property type="entry name" value="GSHPx"/>
    <property type="match status" value="1"/>
</dbReference>
<dbReference type="EMBL" id="CP014167">
    <property type="protein sequence ID" value="ANS76613.1"/>
    <property type="molecule type" value="Genomic_DNA"/>
</dbReference>
<dbReference type="OrthoDB" id="9789406at2"/>
<evidence type="ECO:0000259" key="6">
    <source>
        <dbReference type="PROSITE" id="PS51352"/>
    </source>
</evidence>
<dbReference type="RefSeq" id="WP_068699437.1">
    <property type="nucleotide sequence ID" value="NZ_CP014167.1"/>
</dbReference>
<dbReference type="FunFam" id="3.40.30.10:FF:000010">
    <property type="entry name" value="Glutathione peroxidase"/>
    <property type="match status" value="1"/>
</dbReference>
<dbReference type="InterPro" id="IPR000889">
    <property type="entry name" value="Glutathione_peroxidase"/>
</dbReference>
<dbReference type="InterPro" id="IPR013766">
    <property type="entry name" value="Thioredoxin_domain"/>
</dbReference>
<proteinExistence type="inferred from homology"/>
<dbReference type="Proteomes" id="UP000092573">
    <property type="component" value="Chromosome"/>
</dbReference>
<comment type="similarity">
    <text evidence="1 5">Belongs to the glutathione peroxidase family.</text>
</comment>
<dbReference type="PROSITE" id="PS51352">
    <property type="entry name" value="THIOREDOXIN_2"/>
    <property type="match status" value="1"/>
</dbReference>
<dbReference type="KEGG" id="pyg:AWM70_20205"/>
<evidence type="ECO:0000256" key="2">
    <source>
        <dbReference type="ARBA" id="ARBA00022559"/>
    </source>
</evidence>
<dbReference type="Gene3D" id="3.40.30.10">
    <property type="entry name" value="Glutaredoxin"/>
    <property type="match status" value="1"/>
</dbReference>
<evidence type="ECO:0000313" key="7">
    <source>
        <dbReference type="EMBL" id="ANS76613.1"/>
    </source>
</evidence>
<evidence type="ECO:0000313" key="8">
    <source>
        <dbReference type="Proteomes" id="UP000092573"/>
    </source>
</evidence>
<dbReference type="InterPro" id="IPR036249">
    <property type="entry name" value="Thioredoxin-like_sf"/>
</dbReference>
<keyword evidence="8" id="KW-1185">Reference proteome</keyword>
<protein>
    <recommendedName>
        <fullName evidence="5">Glutathione peroxidase</fullName>
    </recommendedName>
</protein>
<dbReference type="AlphaFoldDB" id="A0A1B1N5A2"/>